<accession>A0ACB0EW03</accession>
<gene>
    <name evidence="1" type="ORF">MRATA1EN3_LOCUS16185</name>
</gene>
<organism evidence="1 2">
    <name type="scientific">Rangifer tarandus platyrhynchus</name>
    <name type="common">Svalbard reindeer</name>
    <dbReference type="NCBI Taxonomy" id="3082113"/>
    <lineage>
        <taxon>Eukaryota</taxon>
        <taxon>Metazoa</taxon>
        <taxon>Chordata</taxon>
        <taxon>Craniata</taxon>
        <taxon>Vertebrata</taxon>
        <taxon>Euteleostomi</taxon>
        <taxon>Mammalia</taxon>
        <taxon>Eutheria</taxon>
        <taxon>Laurasiatheria</taxon>
        <taxon>Artiodactyla</taxon>
        <taxon>Ruminantia</taxon>
        <taxon>Pecora</taxon>
        <taxon>Cervidae</taxon>
        <taxon>Odocoileinae</taxon>
        <taxon>Rangifer</taxon>
    </lineage>
</organism>
<evidence type="ECO:0000313" key="1">
    <source>
        <dbReference type="EMBL" id="CAI9704972.1"/>
    </source>
</evidence>
<sequence length="139" mass="14597">MAGLAAGPHAPQAVCARQRQAAGPAEAGDLAAPLLSETFVPLGPPPLAADDKSLQPLDQGHMLHPRGTRPQLPGMLGRLCRRADACLETAGRSRLPSAGTSDKAQCLGPQSQTYMCCFEFIKVVLLGQRACLRLDWGGV</sequence>
<proteinExistence type="predicted"/>
<dbReference type="Proteomes" id="UP001162501">
    <property type="component" value="Chromosome 28"/>
</dbReference>
<name>A0ACB0EW03_RANTA</name>
<evidence type="ECO:0000313" key="2">
    <source>
        <dbReference type="Proteomes" id="UP001162501"/>
    </source>
</evidence>
<protein>
    <submittedName>
        <fullName evidence="1">Uncharacterized protein</fullName>
    </submittedName>
</protein>
<reference evidence="1" key="1">
    <citation type="submission" date="2023-05" db="EMBL/GenBank/DDBJ databases">
        <authorList>
            <consortium name="ELIXIR-Norway"/>
        </authorList>
    </citation>
    <scope>NUCLEOTIDE SEQUENCE</scope>
</reference>
<dbReference type="EMBL" id="OX596112">
    <property type="protein sequence ID" value="CAI9704972.1"/>
    <property type="molecule type" value="Genomic_DNA"/>
</dbReference>